<dbReference type="Proteomes" id="UP000887568">
    <property type="component" value="Unplaced"/>
</dbReference>
<proteinExistence type="predicted"/>
<evidence type="ECO:0000313" key="2">
    <source>
        <dbReference type="Proteomes" id="UP000887568"/>
    </source>
</evidence>
<protein>
    <submittedName>
        <fullName evidence="1">Uncharacterized protein</fullName>
    </submittedName>
</protein>
<evidence type="ECO:0000313" key="1">
    <source>
        <dbReference type="EnsemblMetazoa" id="XP_038060306.1"/>
    </source>
</evidence>
<accession>A0A914AA45</accession>
<keyword evidence="2" id="KW-1185">Reference proteome</keyword>
<dbReference type="EnsemblMetazoa" id="XM_038204378.1">
    <property type="protein sequence ID" value="XP_038060306.1"/>
    <property type="gene ID" value="LOC119731258"/>
</dbReference>
<name>A0A914AA45_PATMI</name>
<reference evidence="1" key="1">
    <citation type="submission" date="2022-11" db="UniProtKB">
        <authorList>
            <consortium name="EnsemblMetazoa"/>
        </authorList>
    </citation>
    <scope>IDENTIFICATION</scope>
</reference>
<dbReference type="RefSeq" id="XP_038060306.1">
    <property type="nucleotide sequence ID" value="XM_038204378.1"/>
</dbReference>
<dbReference type="GeneID" id="119731258"/>
<dbReference type="AlphaFoldDB" id="A0A914AA45"/>
<sequence length="315" mass="31928">MVPYNSPIFTAPQGDMSRFVVDMPHEVPRVAFDPEHSFLSLPGILPPATSSLQWTTAGYPADASTPTPSPHSRAQEQPLFHGAASYDGATDALIGPPIVSSPLVGEHHEHGAWGVGSAQQPMGVGQRPWNGTPGYDYVRAAGGSGVIPTANAPGGDASVFGITTGSSVTPTGSSVGNQQFIGAHNEHGATGVGSAQQHIGVGQRPWNGTRGYDNVRAAGGSGVIPTAKAPGGDASVFRVSASSSVAPPGSSVVNQHFVGAHNEHGATGVGSAQQHIAVGQRPWNDTPGVGQRNVLAAGAFPQHSNTSTIAAAATR</sequence>
<organism evidence="1 2">
    <name type="scientific">Patiria miniata</name>
    <name type="common">Bat star</name>
    <name type="synonym">Asterina miniata</name>
    <dbReference type="NCBI Taxonomy" id="46514"/>
    <lineage>
        <taxon>Eukaryota</taxon>
        <taxon>Metazoa</taxon>
        <taxon>Echinodermata</taxon>
        <taxon>Eleutherozoa</taxon>
        <taxon>Asterozoa</taxon>
        <taxon>Asteroidea</taxon>
        <taxon>Valvatacea</taxon>
        <taxon>Valvatida</taxon>
        <taxon>Asterinidae</taxon>
        <taxon>Patiria</taxon>
    </lineage>
</organism>